<dbReference type="EMBL" id="DXFT01000146">
    <property type="protein sequence ID" value="HIX03964.1"/>
    <property type="molecule type" value="Genomic_DNA"/>
</dbReference>
<feature type="domain" description="Ribosome maturation factor RimP N-terminal" evidence="4">
    <location>
        <begin position="9"/>
        <end position="74"/>
    </location>
</feature>
<dbReference type="InterPro" id="IPR028998">
    <property type="entry name" value="RimP_C"/>
</dbReference>
<dbReference type="GO" id="GO:0000028">
    <property type="term" value="P:ribosomal small subunit assembly"/>
    <property type="evidence" value="ECO:0007669"/>
    <property type="project" value="TreeGrafter"/>
</dbReference>
<dbReference type="InterPro" id="IPR036847">
    <property type="entry name" value="RimP_C_sf"/>
</dbReference>
<organism evidence="6 7">
    <name type="scientific">Candidatus Odoribacter faecigallinarum</name>
    <dbReference type="NCBI Taxonomy" id="2838706"/>
    <lineage>
        <taxon>Bacteria</taxon>
        <taxon>Pseudomonadati</taxon>
        <taxon>Bacteroidota</taxon>
        <taxon>Bacteroidia</taxon>
        <taxon>Bacteroidales</taxon>
        <taxon>Odoribacteraceae</taxon>
        <taxon>Odoribacter</taxon>
    </lineage>
</organism>
<evidence type="ECO:0000256" key="3">
    <source>
        <dbReference type="HAMAP-Rule" id="MF_01077"/>
    </source>
</evidence>
<dbReference type="GO" id="GO:0006412">
    <property type="term" value="P:translation"/>
    <property type="evidence" value="ECO:0007669"/>
    <property type="project" value="TreeGrafter"/>
</dbReference>
<comment type="function">
    <text evidence="3">Required for maturation of 30S ribosomal subunits.</text>
</comment>
<evidence type="ECO:0000256" key="1">
    <source>
        <dbReference type="ARBA" id="ARBA00022490"/>
    </source>
</evidence>
<keyword evidence="1 3" id="KW-0963">Cytoplasm</keyword>
<evidence type="ECO:0000256" key="2">
    <source>
        <dbReference type="ARBA" id="ARBA00022517"/>
    </source>
</evidence>
<reference evidence="6" key="2">
    <citation type="submission" date="2021-04" db="EMBL/GenBank/DDBJ databases">
        <authorList>
            <person name="Gilroy R."/>
        </authorList>
    </citation>
    <scope>NUCLEOTIDE SEQUENCE</scope>
    <source>
        <strain evidence="6">23274</strain>
    </source>
</reference>
<comment type="similarity">
    <text evidence="3">Belongs to the RimP family.</text>
</comment>
<comment type="subcellular location">
    <subcellularLocation>
        <location evidence="3">Cytoplasm</location>
    </subcellularLocation>
</comment>
<evidence type="ECO:0000313" key="7">
    <source>
        <dbReference type="Proteomes" id="UP000824202"/>
    </source>
</evidence>
<dbReference type="InterPro" id="IPR003728">
    <property type="entry name" value="Ribosome_maturation_RimP"/>
</dbReference>
<dbReference type="Pfam" id="PF17384">
    <property type="entry name" value="DUF150_C"/>
    <property type="match status" value="1"/>
</dbReference>
<dbReference type="PANTHER" id="PTHR33867">
    <property type="entry name" value="RIBOSOME MATURATION FACTOR RIMP"/>
    <property type="match status" value="1"/>
</dbReference>
<evidence type="ECO:0000313" key="6">
    <source>
        <dbReference type="EMBL" id="HIX03964.1"/>
    </source>
</evidence>
<dbReference type="Proteomes" id="UP000824202">
    <property type="component" value="Unassembled WGS sequence"/>
</dbReference>
<evidence type="ECO:0000259" key="5">
    <source>
        <dbReference type="Pfam" id="PF17384"/>
    </source>
</evidence>
<dbReference type="InterPro" id="IPR035956">
    <property type="entry name" value="RimP_N_sf"/>
</dbReference>
<dbReference type="InterPro" id="IPR028989">
    <property type="entry name" value="RimP_N"/>
</dbReference>
<comment type="caution">
    <text evidence="6">The sequence shown here is derived from an EMBL/GenBank/DDBJ whole genome shotgun (WGS) entry which is preliminary data.</text>
</comment>
<reference evidence="6" key="1">
    <citation type="journal article" date="2021" name="PeerJ">
        <title>Extensive microbial diversity within the chicken gut microbiome revealed by metagenomics and culture.</title>
        <authorList>
            <person name="Gilroy R."/>
            <person name="Ravi A."/>
            <person name="Getino M."/>
            <person name="Pursley I."/>
            <person name="Horton D.L."/>
            <person name="Alikhan N.F."/>
            <person name="Baker D."/>
            <person name="Gharbi K."/>
            <person name="Hall N."/>
            <person name="Watson M."/>
            <person name="Adriaenssens E.M."/>
            <person name="Foster-Nyarko E."/>
            <person name="Jarju S."/>
            <person name="Secka A."/>
            <person name="Antonio M."/>
            <person name="Oren A."/>
            <person name="Chaudhuri R.R."/>
            <person name="La Ragione R."/>
            <person name="Hildebrand F."/>
            <person name="Pallen M.J."/>
        </authorList>
    </citation>
    <scope>NUCLEOTIDE SEQUENCE</scope>
    <source>
        <strain evidence="6">23274</strain>
    </source>
</reference>
<gene>
    <name evidence="3 6" type="primary">rimP</name>
    <name evidence="6" type="ORF">H9863_07615</name>
</gene>
<dbReference type="SUPFAM" id="SSF74942">
    <property type="entry name" value="YhbC-like, C-terminal domain"/>
    <property type="match status" value="1"/>
</dbReference>
<dbReference type="Gene3D" id="3.30.300.70">
    <property type="entry name" value="RimP-like superfamily, N-terminal"/>
    <property type="match status" value="1"/>
</dbReference>
<dbReference type="Pfam" id="PF02576">
    <property type="entry name" value="RimP_N"/>
    <property type="match status" value="1"/>
</dbReference>
<sequence length="153" mass="17229">MKTEDIKAIAEPVLAARDLFLVDVKVSRDNVVELLIDSMAGVNIQTCVEVSREIEGRLDREKEDFELTVASAGIGYPFKVEQQYAKNIGKKVEVKLKEGKNVAGILKAFDADTVVLEWEEKRAVEGSKKKQLVKVEETIRRGNVKEIRDVVVW</sequence>
<dbReference type="GO" id="GO:0005829">
    <property type="term" value="C:cytosol"/>
    <property type="evidence" value="ECO:0007669"/>
    <property type="project" value="TreeGrafter"/>
</dbReference>
<feature type="domain" description="Ribosome maturation factor RimP C-terminal" evidence="5">
    <location>
        <begin position="79"/>
        <end position="121"/>
    </location>
</feature>
<protein>
    <recommendedName>
        <fullName evidence="3">Ribosome maturation factor RimP</fullName>
    </recommendedName>
</protein>
<dbReference type="PANTHER" id="PTHR33867:SF1">
    <property type="entry name" value="RIBOSOME MATURATION FACTOR RIMP"/>
    <property type="match status" value="1"/>
</dbReference>
<dbReference type="AlphaFoldDB" id="A0A9D1V0V6"/>
<accession>A0A9D1V0V6</accession>
<name>A0A9D1V0V6_9BACT</name>
<keyword evidence="2 3" id="KW-0690">Ribosome biogenesis</keyword>
<dbReference type="Gene3D" id="2.30.30.180">
    <property type="entry name" value="Ribosome maturation factor RimP, C-terminal domain"/>
    <property type="match status" value="1"/>
</dbReference>
<dbReference type="HAMAP" id="MF_01077">
    <property type="entry name" value="RimP"/>
    <property type="match status" value="1"/>
</dbReference>
<proteinExistence type="inferred from homology"/>
<dbReference type="SUPFAM" id="SSF75420">
    <property type="entry name" value="YhbC-like, N-terminal domain"/>
    <property type="match status" value="1"/>
</dbReference>
<dbReference type="NCBIfam" id="NF002531">
    <property type="entry name" value="PRK02001.1"/>
    <property type="match status" value="1"/>
</dbReference>
<evidence type="ECO:0000259" key="4">
    <source>
        <dbReference type="Pfam" id="PF02576"/>
    </source>
</evidence>